<organism evidence="1">
    <name type="scientific">Anguilla anguilla</name>
    <name type="common">European freshwater eel</name>
    <name type="synonym">Muraena anguilla</name>
    <dbReference type="NCBI Taxonomy" id="7936"/>
    <lineage>
        <taxon>Eukaryota</taxon>
        <taxon>Metazoa</taxon>
        <taxon>Chordata</taxon>
        <taxon>Craniata</taxon>
        <taxon>Vertebrata</taxon>
        <taxon>Euteleostomi</taxon>
        <taxon>Actinopterygii</taxon>
        <taxon>Neopterygii</taxon>
        <taxon>Teleostei</taxon>
        <taxon>Anguilliformes</taxon>
        <taxon>Anguillidae</taxon>
        <taxon>Anguilla</taxon>
    </lineage>
</organism>
<evidence type="ECO:0000313" key="1">
    <source>
        <dbReference type="EMBL" id="JAH13320.1"/>
    </source>
</evidence>
<reference evidence="1" key="1">
    <citation type="submission" date="2014-11" db="EMBL/GenBank/DDBJ databases">
        <authorList>
            <person name="Amaro Gonzalez C."/>
        </authorList>
    </citation>
    <scope>NUCLEOTIDE SEQUENCE</scope>
</reference>
<protein>
    <submittedName>
        <fullName evidence="1">Uncharacterized protein</fullName>
    </submittedName>
</protein>
<name>A0A0E9QAH9_ANGAN</name>
<reference evidence="1" key="2">
    <citation type="journal article" date="2015" name="Fish Shellfish Immunol.">
        <title>Early steps in the European eel (Anguilla anguilla)-Vibrio vulnificus interaction in the gills: Role of the RtxA13 toxin.</title>
        <authorList>
            <person name="Callol A."/>
            <person name="Pajuelo D."/>
            <person name="Ebbesson L."/>
            <person name="Teles M."/>
            <person name="MacKenzie S."/>
            <person name="Amaro C."/>
        </authorList>
    </citation>
    <scope>NUCLEOTIDE SEQUENCE</scope>
</reference>
<proteinExistence type="predicted"/>
<dbReference type="EMBL" id="GBXM01095257">
    <property type="protein sequence ID" value="JAH13320.1"/>
    <property type="molecule type" value="Transcribed_RNA"/>
</dbReference>
<dbReference type="AlphaFoldDB" id="A0A0E9QAH9"/>
<accession>A0A0E9QAH9</accession>
<sequence>MVIFQYSMQTCLNKDFVNFPPQSPKNHRKQSNRFFSSNNDNNYLFTECNISRPKHIRAYLKRLTNSN</sequence>